<protein>
    <recommendedName>
        <fullName evidence="10">Ankyrin repeat and SOCS box protein 15</fullName>
    </recommendedName>
</protein>
<feature type="compositionally biased region" description="Basic and acidic residues" evidence="7">
    <location>
        <begin position="610"/>
        <end position="633"/>
    </location>
</feature>
<sequence>MINTYEDYGEEELNDYIVQLSIQNSCQDAFLKSAASLAAATEENLRVLAAIEQGEVSVLREMLSHTSAFSEPDCHGWLPLHRAASQPLLEVLETVLISQGLSLEERTAVGGETPLTLAVKAGLVRNVKSLLEHRSSPHNTNNKNESPLLLAVRVGSYEMTHALVAHGAWVEQVCRKRWTAVHEAAKVGNADILMLLLRNGGRVNQKDVSGVTPLAVAAEHGHSHIAEILLNCGSTVNSQALNGESVLLDAAGSGNTACIQLLLDNGANPDLPSITGHLPIHKAAYAGHYDALKMLIPLTTKKAIKEAGQSPVHSAAEGGQRRCLQLLLACGFDVNYRMSTRNSENYRDMRRSALYCAVSNGDVDSTKVLLVAGARTNLDPLCCLLVAVRSGRCEIVKLLLAAKADVNCYFTVVSDTVFPTALQYCLKDEVMMRMLLNNGYKVERCFHCHHDTSLEATDDVDGKIPFCEFMSLCCLMHLSGNVSGFCSTTSATSTSAPSSPSSWRNRESGLKYVKSSSFAPFISLAYESLMSLSLQAIGLTFLHELKKYEEVDEEELLATLSSAELQELERELADLDPDDNGALLKYWEDENKKLLEDEKVESIPGQEGYPDERRGKRVSETRSKCGKTQDNDRNTISNKNGHCSDVGSNYTKADEFEKKDECKKEAPIKTKCPQKNSLSNGSRGELRTKTTDLNLDMPSDRPSGNPTILDKALEQILGDNPAMDEVNLNNIEDISQETLLRFAEALCTNTHVHVFSLANTHADDRVAFAISKMLRETAPLKT</sequence>
<dbReference type="InterPro" id="IPR004934">
    <property type="entry name" value="TMOD"/>
</dbReference>
<accession>A0A9N7UQ41</accession>
<dbReference type="InterPro" id="IPR032675">
    <property type="entry name" value="LRR_dom_sf"/>
</dbReference>
<evidence type="ECO:0000313" key="9">
    <source>
        <dbReference type="Proteomes" id="UP001153269"/>
    </source>
</evidence>
<keyword evidence="5" id="KW-0206">Cytoskeleton</keyword>
<dbReference type="Gene3D" id="3.80.10.10">
    <property type="entry name" value="Ribonuclease Inhibitor"/>
    <property type="match status" value="1"/>
</dbReference>
<comment type="caution">
    <text evidence="8">The sequence shown here is derived from an EMBL/GenBank/DDBJ whole genome shotgun (WGS) entry which is preliminary data.</text>
</comment>
<name>A0A9N7UQ41_PLEPL</name>
<dbReference type="Proteomes" id="UP001153269">
    <property type="component" value="Unassembled WGS sequence"/>
</dbReference>
<dbReference type="SUPFAM" id="SSF52047">
    <property type="entry name" value="RNI-like"/>
    <property type="match status" value="1"/>
</dbReference>
<dbReference type="PROSITE" id="PS50297">
    <property type="entry name" value="ANK_REP_REGION"/>
    <property type="match status" value="4"/>
</dbReference>
<gene>
    <name evidence="8" type="ORF">PLEPLA_LOCUS22491</name>
</gene>
<dbReference type="InterPro" id="IPR002110">
    <property type="entry name" value="Ankyrin_rpt"/>
</dbReference>
<dbReference type="GO" id="GO:0005523">
    <property type="term" value="F:tropomyosin binding"/>
    <property type="evidence" value="ECO:0007669"/>
    <property type="project" value="InterPro"/>
</dbReference>
<dbReference type="SUPFAM" id="SSF48403">
    <property type="entry name" value="Ankyrin repeat"/>
    <property type="match status" value="1"/>
</dbReference>
<dbReference type="PANTHER" id="PTHR24198">
    <property type="entry name" value="ANKYRIN REPEAT AND PROTEIN KINASE DOMAIN-CONTAINING PROTEIN"/>
    <property type="match status" value="1"/>
</dbReference>
<dbReference type="PROSITE" id="PS50088">
    <property type="entry name" value="ANK_REPEAT"/>
    <property type="match status" value="5"/>
</dbReference>
<dbReference type="Gene3D" id="1.25.40.20">
    <property type="entry name" value="Ankyrin repeat-containing domain"/>
    <property type="match status" value="4"/>
</dbReference>
<dbReference type="PANTHER" id="PTHR24198:SF187">
    <property type="entry name" value="ANKYRIN REPEAT AND SOCS BOX CONTAINING 15"/>
    <property type="match status" value="1"/>
</dbReference>
<evidence type="ECO:0000256" key="3">
    <source>
        <dbReference type="ARBA" id="ARBA00022737"/>
    </source>
</evidence>
<organism evidence="8 9">
    <name type="scientific">Pleuronectes platessa</name>
    <name type="common">European plaice</name>
    <dbReference type="NCBI Taxonomy" id="8262"/>
    <lineage>
        <taxon>Eukaryota</taxon>
        <taxon>Metazoa</taxon>
        <taxon>Chordata</taxon>
        <taxon>Craniata</taxon>
        <taxon>Vertebrata</taxon>
        <taxon>Euteleostomi</taxon>
        <taxon>Actinopterygii</taxon>
        <taxon>Neopterygii</taxon>
        <taxon>Teleostei</taxon>
        <taxon>Neoteleostei</taxon>
        <taxon>Acanthomorphata</taxon>
        <taxon>Carangaria</taxon>
        <taxon>Pleuronectiformes</taxon>
        <taxon>Pleuronectoidei</taxon>
        <taxon>Pleuronectidae</taxon>
        <taxon>Pleuronectes</taxon>
    </lineage>
</organism>
<feature type="compositionally biased region" description="Polar residues" evidence="7">
    <location>
        <begin position="673"/>
        <end position="682"/>
    </location>
</feature>
<comment type="subcellular location">
    <subcellularLocation>
        <location evidence="1">Cytoplasm</location>
        <location evidence="1">Cytoskeleton</location>
    </subcellularLocation>
</comment>
<keyword evidence="9" id="KW-1185">Reference proteome</keyword>
<dbReference type="InterPro" id="IPR036770">
    <property type="entry name" value="Ankyrin_rpt-contain_sf"/>
</dbReference>
<dbReference type="Pfam" id="PF12796">
    <property type="entry name" value="Ank_2"/>
    <property type="match status" value="4"/>
</dbReference>
<evidence type="ECO:0000256" key="7">
    <source>
        <dbReference type="SAM" id="MobiDB-lite"/>
    </source>
</evidence>
<dbReference type="SMART" id="SM00248">
    <property type="entry name" value="ANK"/>
    <property type="match status" value="12"/>
</dbReference>
<proteinExistence type="predicted"/>
<keyword evidence="2" id="KW-0963">Cytoplasm</keyword>
<evidence type="ECO:0000256" key="1">
    <source>
        <dbReference type="ARBA" id="ARBA00004245"/>
    </source>
</evidence>
<feature type="repeat" description="ANK" evidence="6">
    <location>
        <begin position="176"/>
        <end position="208"/>
    </location>
</feature>
<feature type="compositionally biased region" description="Polar residues" evidence="7">
    <location>
        <begin position="634"/>
        <end position="643"/>
    </location>
</feature>
<evidence type="ECO:0000256" key="4">
    <source>
        <dbReference type="ARBA" id="ARBA00023043"/>
    </source>
</evidence>
<evidence type="ECO:0000256" key="6">
    <source>
        <dbReference type="PROSITE-ProRule" id="PRU00023"/>
    </source>
</evidence>
<reference evidence="8" key="1">
    <citation type="submission" date="2020-03" db="EMBL/GenBank/DDBJ databases">
        <authorList>
            <person name="Weist P."/>
        </authorList>
    </citation>
    <scope>NUCLEOTIDE SEQUENCE</scope>
</reference>
<dbReference type="EMBL" id="CADEAL010001666">
    <property type="protein sequence ID" value="CAB1434445.1"/>
    <property type="molecule type" value="Genomic_DNA"/>
</dbReference>
<keyword evidence="3" id="KW-0677">Repeat</keyword>
<evidence type="ECO:0000313" key="8">
    <source>
        <dbReference type="EMBL" id="CAB1434445.1"/>
    </source>
</evidence>
<keyword evidence="4 6" id="KW-0040">ANK repeat</keyword>
<feature type="region of interest" description="Disordered" evidence="7">
    <location>
        <begin position="671"/>
        <end position="705"/>
    </location>
</feature>
<evidence type="ECO:0008006" key="10">
    <source>
        <dbReference type="Google" id="ProtNLM"/>
    </source>
</evidence>
<evidence type="ECO:0000256" key="5">
    <source>
        <dbReference type="ARBA" id="ARBA00023212"/>
    </source>
</evidence>
<feature type="repeat" description="ANK" evidence="6">
    <location>
        <begin position="110"/>
        <end position="142"/>
    </location>
</feature>
<evidence type="ECO:0000256" key="2">
    <source>
        <dbReference type="ARBA" id="ARBA00022490"/>
    </source>
</evidence>
<dbReference type="Pfam" id="PF03250">
    <property type="entry name" value="Tropomodulin"/>
    <property type="match status" value="1"/>
</dbReference>
<dbReference type="AlphaFoldDB" id="A0A9N7UQ41"/>
<feature type="repeat" description="ANK" evidence="6">
    <location>
        <begin position="242"/>
        <end position="274"/>
    </location>
</feature>
<dbReference type="GO" id="GO:0051694">
    <property type="term" value="P:pointed-end actin filament capping"/>
    <property type="evidence" value="ECO:0007669"/>
    <property type="project" value="InterPro"/>
</dbReference>
<dbReference type="GO" id="GO:0005856">
    <property type="term" value="C:cytoskeleton"/>
    <property type="evidence" value="ECO:0007669"/>
    <property type="project" value="UniProtKB-SubCell"/>
</dbReference>
<feature type="region of interest" description="Disordered" evidence="7">
    <location>
        <begin position="599"/>
        <end position="643"/>
    </location>
</feature>
<feature type="repeat" description="ANK" evidence="6">
    <location>
        <begin position="307"/>
        <end position="339"/>
    </location>
</feature>
<feature type="repeat" description="ANK" evidence="6">
    <location>
        <begin position="209"/>
        <end position="241"/>
    </location>
</feature>